<evidence type="ECO:0000256" key="1">
    <source>
        <dbReference type="SAM" id="MobiDB-lite"/>
    </source>
</evidence>
<protein>
    <submittedName>
        <fullName evidence="3">Uncharacterized protein</fullName>
    </submittedName>
</protein>
<dbReference type="Proteomes" id="UP000663937">
    <property type="component" value="Chromosome"/>
</dbReference>
<accession>A0A8A4ZF31</accession>
<keyword evidence="2" id="KW-1133">Transmembrane helix</keyword>
<evidence type="ECO:0000313" key="4">
    <source>
        <dbReference type="Proteomes" id="UP000663937"/>
    </source>
</evidence>
<evidence type="ECO:0000313" key="3">
    <source>
        <dbReference type="EMBL" id="QTE29619.1"/>
    </source>
</evidence>
<keyword evidence="2" id="KW-0472">Membrane</keyword>
<feature type="transmembrane region" description="Helical" evidence="2">
    <location>
        <begin position="36"/>
        <end position="56"/>
    </location>
</feature>
<dbReference type="KEGG" id="psic:J4E96_00680"/>
<proteinExistence type="predicted"/>
<evidence type="ECO:0000256" key="2">
    <source>
        <dbReference type="SAM" id="Phobius"/>
    </source>
</evidence>
<sequence>MDASPARPAGPPRARPAEPTAYRGTDPAPRTWRQRVAGWVPGLLGAAAGVGAAIAWPDQPWPVRTAYLLGVALVYAALAFGWRRLRRSPRA</sequence>
<feature type="transmembrane region" description="Helical" evidence="2">
    <location>
        <begin position="62"/>
        <end position="82"/>
    </location>
</feature>
<dbReference type="RefSeq" id="WP_227423910.1">
    <property type="nucleotide sequence ID" value="NZ_CP071868.1"/>
</dbReference>
<dbReference type="AlphaFoldDB" id="A0A8A4ZF31"/>
<organism evidence="3 4">
    <name type="scientific">Pengzhenrongella sicca</name>
    <dbReference type="NCBI Taxonomy" id="2819238"/>
    <lineage>
        <taxon>Bacteria</taxon>
        <taxon>Bacillati</taxon>
        <taxon>Actinomycetota</taxon>
        <taxon>Actinomycetes</taxon>
        <taxon>Micrococcales</taxon>
        <taxon>Pengzhenrongella</taxon>
    </lineage>
</organism>
<gene>
    <name evidence="3" type="ORF">J4E96_00680</name>
</gene>
<feature type="region of interest" description="Disordered" evidence="1">
    <location>
        <begin position="1"/>
        <end position="28"/>
    </location>
</feature>
<name>A0A8A4ZF31_9MICO</name>
<keyword evidence="2" id="KW-0812">Transmembrane</keyword>
<dbReference type="EMBL" id="CP071868">
    <property type="protein sequence ID" value="QTE29619.1"/>
    <property type="molecule type" value="Genomic_DNA"/>
</dbReference>
<keyword evidence="4" id="KW-1185">Reference proteome</keyword>
<reference evidence="3" key="1">
    <citation type="submission" date="2021-03" db="EMBL/GenBank/DDBJ databases">
        <title>Pengzhenrongella sicca gen. nov., sp. nov., a new member of suborder Micrococcineae isolated from High-Arctic tundra soil.</title>
        <authorList>
            <person name="Peng F."/>
        </authorList>
    </citation>
    <scope>NUCLEOTIDE SEQUENCE</scope>
    <source>
        <strain evidence="3">LRZ-2</strain>
    </source>
</reference>